<dbReference type="SMART" id="SM00630">
    <property type="entry name" value="Sema"/>
    <property type="match status" value="1"/>
</dbReference>
<dbReference type="SUPFAM" id="SSF101912">
    <property type="entry name" value="Sema domain"/>
    <property type="match status" value="1"/>
</dbReference>
<dbReference type="Pfam" id="PF20170">
    <property type="entry name" value="Plexin_RBD"/>
    <property type="match status" value="1"/>
</dbReference>
<evidence type="ECO:0000256" key="1">
    <source>
        <dbReference type="ARBA" id="ARBA00004251"/>
    </source>
</evidence>
<dbReference type="PROSITE" id="PS51004">
    <property type="entry name" value="SEMA"/>
    <property type="match status" value="1"/>
</dbReference>
<dbReference type="FunFam" id="3.10.20.90:FF:000102">
    <property type="entry name" value="Plexin B2"/>
    <property type="match status" value="1"/>
</dbReference>
<dbReference type="Gene3D" id="2.130.10.10">
    <property type="entry name" value="YVTN repeat-like/Quinoprotein amine dehydrogenase"/>
    <property type="match status" value="1"/>
</dbReference>
<dbReference type="PANTHER" id="PTHR22625">
    <property type="entry name" value="PLEXIN"/>
    <property type="match status" value="1"/>
</dbReference>
<dbReference type="Ensembl" id="ENSACLT00000078383.1">
    <property type="protein sequence ID" value="ENSACLP00000043497.1"/>
    <property type="gene ID" value="ENSACLG00000026742.2"/>
</dbReference>
<feature type="chain" id="PRO_5044245040" description="Sema domain-containing protein" evidence="15">
    <location>
        <begin position="20"/>
        <end position="1598"/>
    </location>
</feature>
<dbReference type="SMART" id="SM00429">
    <property type="entry name" value="IPT"/>
    <property type="match status" value="2"/>
</dbReference>
<proteinExistence type="inferred from homology"/>
<evidence type="ECO:0000256" key="3">
    <source>
        <dbReference type="ARBA" id="ARBA00022475"/>
    </source>
</evidence>
<keyword evidence="3" id="KW-1003">Cell membrane</keyword>
<keyword evidence="7 14" id="KW-1133">Transmembrane helix</keyword>
<dbReference type="GO" id="GO:0005886">
    <property type="term" value="C:plasma membrane"/>
    <property type="evidence" value="ECO:0007669"/>
    <property type="project" value="UniProtKB-SubCell"/>
</dbReference>
<evidence type="ECO:0000256" key="15">
    <source>
        <dbReference type="SAM" id="SignalP"/>
    </source>
</evidence>
<evidence type="ECO:0000313" key="18">
    <source>
        <dbReference type="Proteomes" id="UP000265100"/>
    </source>
</evidence>
<name>A0AAX7SG92_ASTCA</name>
<dbReference type="GO" id="GO:0008360">
    <property type="term" value="P:regulation of cell shape"/>
    <property type="evidence" value="ECO:0007669"/>
    <property type="project" value="TreeGrafter"/>
</dbReference>
<evidence type="ECO:0000256" key="7">
    <source>
        <dbReference type="ARBA" id="ARBA00022989"/>
    </source>
</evidence>
<reference evidence="17 18" key="1">
    <citation type="submission" date="2018-05" db="EMBL/GenBank/DDBJ databases">
        <authorList>
            <person name="Datahose"/>
        </authorList>
    </citation>
    <scope>NUCLEOTIDE SEQUENCE</scope>
</reference>
<dbReference type="InterPro" id="IPR016201">
    <property type="entry name" value="PSI"/>
</dbReference>
<dbReference type="Pfam" id="PF24317">
    <property type="entry name" value="PSI_Plexin-B"/>
    <property type="match status" value="1"/>
</dbReference>
<evidence type="ECO:0000256" key="12">
    <source>
        <dbReference type="PROSITE-ProRule" id="PRU00352"/>
    </source>
</evidence>
<accession>A0AAX7SG92</accession>
<evidence type="ECO:0000256" key="2">
    <source>
        <dbReference type="ARBA" id="ARBA00010297"/>
    </source>
</evidence>
<keyword evidence="9" id="KW-1015">Disulfide bond</keyword>
<keyword evidence="10" id="KW-0675">Receptor</keyword>
<dbReference type="GO" id="GO:0030334">
    <property type="term" value="P:regulation of cell migration"/>
    <property type="evidence" value="ECO:0007669"/>
    <property type="project" value="TreeGrafter"/>
</dbReference>
<comment type="subcellular location">
    <subcellularLocation>
        <location evidence="1">Cell membrane</location>
        <topology evidence="1">Single-pass type I membrane protein</topology>
    </subcellularLocation>
</comment>
<comment type="similarity">
    <text evidence="2">Belongs to the plexin family.</text>
</comment>
<protein>
    <recommendedName>
        <fullName evidence="16">Sema domain-containing protein</fullName>
    </recommendedName>
</protein>
<dbReference type="InterPro" id="IPR057533">
    <property type="entry name" value="PSI_Plexin-B"/>
</dbReference>
<dbReference type="InterPro" id="IPR031148">
    <property type="entry name" value="Plexin"/>
</dbReference>
<evidence type="ECO:0000256" key="6">
    <source>
        <dbReference type="ARBA" id="ARBA00022737"/>
    </source>
</evidence>
<organism evidence="17 18">
    <name type="scientific">Astatotilapia calliptera</name>
    <name type="common">Eastern happy</name>
    <name type="synonym">Chromis callipterus</name>
    <dbReference type="NCBI Taxonomy" id="8154"/>
    <lineage>
        <taxon>Eukaryota</taxon>
        <taxon>Metazoa</taxon>
        <taxon>Chordata</taxon>
        <taxon>Craniata</taxon>
        <taxon>Vertebrata</taxon>
        <taxon>Euteleostomi</taxon>
        <taxon>Actinopterygii</taxon>
        <taxon>Neopterygii</taxon>
        <taxon>Teleostei</taxon>
        <taxon>Neoteleostei</taxon>
        <taxon>Acanthomorphata</taxon>
        <taxon>Ovalentaria</taxon>
        <taxon>Cichlomorphae</taxon>
        <taxon>Cichliformes</taxon>
        <taxon>Cichlidae</taxon>
        <taxon>African cichlids</taxon>
        <taxon>Pseudocrenilabrinae</taxon>
        <taxon>Haplochromini</taxon>
        <taxon>Astatotilapia</taxon>
    </lineage>
</organism>
<reference evidence="17" key="4">
    <citation type="submission" date="2025-09" db="UniProtKB">
        <authorList>
            <consortium name="Ensembl"/>
        </authorList>
    </citation>
    <scope>IDENTIFICATION</scope>
</reference>
<evidence type="ECO:0000256" key="14">
    <source>
        <dbReference type="SAM" id="Phobius"/>
    </source>
</evidence>
<dbReference type="InterPro" id="IPR036352">
    <property type="entry name" value="Semap_dom_sf"/>
</dbReference>
<dbReference type="SUPFAM" id="SSF103575">
    <property type="entry name" value="Plexin repeat"/>
    <property type="match status" value="1"/>
</dbReference>
<dbReference type="InterPro" id="IPR014756">
    <property type="entry name" value="Ig_E-set"/>
</dbReference>
<dbReference type="SMART" id="SM00423">
    <property type="entry name" value="PSI"/>
    <property type="match status" value="2"/>
</dbReference>
<comment type="caution">
    <text evidence="12">Lacks conserved residue(s) required for the propagation of feature annotation.</text>
</comment>
<evidence type="ECO:0000256" key="11">
    <source>
        <dbReference type="ARBA" id="ARBA00023180"/>
    </source>
</evidence>
<reference evidence="18" key="2">
    <citation type="submission" date="2023-03" db="EMBL/GenBank/DDBJ databases">
        <authorList>
            <consortium name="Wellcome Sanger Institute Data Sharing"/>
        </authorList>
    </citation>
    <scope>NUCLEOTIDE SEQUENCE [LARGE SCALE GENOMIC DNA]</scope>
</reference>
<keyword evidence="5 15" id="KW-0732">Signal</keyword>
<feature type="region of interest" description="Disordered" evidence="13">
    <location>
        <begin position="909"/>
        <end position="929"/>
    </location>
</feature>
<evidence type="ECO:0000313" key="17">
    <source>
        <dbReference type="Ensembl" id="ENSACLP00000043497.1"/>
    </source>
</evidence>
<dbReference type="GO" id="GO:0050772">
    <property type="term" value="P:positive regulation of axonogenesis"/>
    <property type="evidence" value="ECO:0007669"/>
    <property type="project" value="TreeGrafter"/>
</dbReference>
<dbReference type="Proteomes" id="UP000265100">
    <property type="component" value="Chromosome 7"/>
</dbReference>
<dbReference type="GO" id="GO:0017154">
    <property type="term" value="F:semaphorin receptor activity"/>
    <property type="evidence" value="ECO:0007669"/>
    <property type="project" value="InterPro"/>
</dbReference>
<dbReference type="InterPro" id="IPR046800">
    <property type="entry name" value="Plexin_RBD"/>
</dbReference>
<dbReference type="SUPFAM" id="SSF81296">
    <property type="entry name" value="E set domains"/>
    <property type="match status" value="2"/>
</dbReference>
<dbReference type="GO" id="GO:0007162">
    <property type="term" value="P:negative regulation of cell adhesion"/>
    <property type="evidence" value="ECO:0007669"/>
    <property type="project" value="TreeGrafter"/>
</dbReference>
<evidence type="ECO:0000256" key="10">
    <source>
        <dbReference type="ARBA" id="ARBA00023170"/>
    </source>
</evidence>
<dbReference type="CDD" id="cd12792">
    <property type="entry name" value="RasGAP_plexin_B2"/>
    <property type="match status" value="1"/>
</dbReference>
<dbReference type="Gene3D" id="2.60.40.10">
    <property type="entry name" value="Immunoglobulins"/>
    <property type="match status" value="3"/>
</dbReference>
<dbReference type="InterPro" id="IPR008936">
    <property type="entry name" value="Rho_GTPase_activation_prot"/>
</dbReference>
<feature type="transmembrane region" description="Helical" evidence="14">
    <location>
        <begin position="957"/>
        <end position="981"/>
    </location>
</feature>
<dbReference type="Pfam" id="PF01833">
    <property type="entry name" value="TIG"/>
    <property type="match status" value="2"/>
</dbReference>
<sequence>MASWVSILLFLFWLSVSQAQGGSGKIPTVEFISETLINNVVQDPQTGRIYLGAVNNIFQLSPSLQKEARTETGPKKDAKTCTPPASGCQDTVLMPNSNKLLLVHPSNGSLIVCGSRYRGICSLLNLSNVEQELYYNDNKGERTYVASIEDNVNVVSVMSNYTKNGRTFKVFLVGKGYGSLDSTKLISTRILEDYQDWVVFENIIEASAVQTAPFVLKYLHDFQHAFKEDGFVYFLFSRTLDGTDNKNLTFVSRLCENDQHYYSYTELQLTCGTNNRYNKVQAAYVTFPGKELARVMSQSDDDESDSALCMYPLNSINQQLMDIISACYSDSGEISGQCLIVPSCYPFPLQKDALGNFKCGAEHLLSPLASKPAFALKADAALTMSVHLTAVTVAVENDHTIAFLGSANGEVFKVHLRPGEYGNEPYSYVGNNIGEKVNKNLFLDQSQSHLYITTEKRVPVQTCLEMKDCQSCVGLRDPYCGWCVLEGRCTRRSECRRAEEKNGWLWSPKQQCVKIVSFSPSNLSCRKTGKVQLCLFLTQTVSDFLCSLLLSLFSLHANCPRFENPDPVLIPVGYKTRISFEGINLKHYQVNWPHSTPNMHLSSRERNTLFLFVDIPLTEKRKNTTGSFLVTLYNCAVERNDCSLCKNADPKYKCVWCSKKLACVYEKLCDPLPSNTECPDPEITNISPLFGPVLGGISITISGSNLGIDQGDIKSIRVAGKPCIHEPEKYSVSKRVVCEIGPADKADWGEVEIEVNGGKRGTSSVSFTYRDPMPEEVMPNRGPKAGGTLITISGLFLNAGSKEDVQVTIGGVNCREYRVDKVPSDPLDVVMKYGKRTTKSIPASFRFVENPTVQDHQPKAITALRASHSLFPLQGRGFSKAMTTKEAQAFVGDVQCVVNTLQDDKLFLEPPSTTPRAPTRSKHQHRETGSENLELMIKFGKGEWVVDSVQYETKNDFPLYIIIPAVIVPMLLIITISVYCYRRKSQQAEREYEKVKHQLENLEESVRDRCKKEFTDLMIEMEDHTNDLNEGRIPFLDYKTYTDRVFFLPSKDGANDVMITGKLDIPEARKATVIQSLNQFSNLLNSKTFLINFIRTLERSHDFNARAKVYFASLLTVALHGKLEYYTDIMRTLLLELMEEYVNSKNPKLMLRRSETVVERMLCNWMSICLYQFLKDSAGEPLYKLFKAIKHQIEKGPVDVRVKKAKYTLNDTGLLGDDVEYSVLTLQVLVQGEGPDVTPVKVLNCDTISQVKEKIIEQVYRNLPYSQRPKVDSVTLEWRPGSTGQILSDLDLTSQKEGRWKRINTLAHYNVRDNATLVLSKVQHTQQNYDQNQENHEERNALLEDDKVFHLVRPTDELDETKSKRGSIKDKSMTKAITEIYLTRLLSVKGTLQQFVDDFFRSVLCSGAVVPPAVKYFFDFLDEQALKHNNVDEETIHIWKTNSLPLRFWVNILKNPHFIFDVHVSEVVDASLSVIAQTFMDACTKSEHKLSRDSPSNKLLYAKEISTYKKMVDDYYKGIRQMVSVSDQDMNTHLAEVSRSHTDKLNTHVALHQLYQYASKYYDGIIASLEEDPAAQSKQLALRLQQIAAALENKVTDL</sequence>
<feature type="signal peptide" evidence="15">
    <location>
        <begin position="1"/>
        <end position="19"/>
    </location>
</feature>
<dbReference type="Pfam" id="PF08337">
    <property type="entry name" value="Plexin_cytopl"/>
    <property type="match status" value="1"/>
</dbReference>
<evidence type="ECO:0000256" key="4">
    <source>
        <dbReference type="ARBA" id="ARBA00022692"/>
    </source>
</evidence>
<dbReference type="GO" id="GO:0007411">
    <property type="term" value="P:axon guidance"/>
    <property type="evidence" value="ECO:0007669"/>
    <property type="project" value="UniProtKB-ARBA"/>
</dbReference>
<keyword evidence="8 14" id="KW-0472">Membrane</keyword>
<evidence type="ECO:0000259" key="16">
    <source>
        <dbReference type="PROSITE" id="PS51004"/>
    </source>
</evidence>
<evidence type="ECO:0000256" key="8">
    <source>
        <dbReference type="ARBA" id="ARBA00023136"/>
    </source>
</evidence>
<dbReference type="Gene3D" id="1.10.506.10">
    <property type="entry name" value="GTPase Activation - p120gap, domain 1"/>
    <property type="match status" value="1"/>
</dbReference>
<feature type="domain" description="Sema" evidence="16">
    <location>
        <begin position="11"/>
        <end position="463"/>
    </location>
</feature>
<evidence type="ECO:0000256" key="13">
    <source>
        <dbReference type="SAM" id="MobiDB-lite"/>
    </source>
</evidence>
<evidence type="ECO:0000256" key="5">
    <source>
        <dbReference type="ARBA" id="ARBA00022729"/>
    </source>
</evidence>
<keyword evidence="18" id="KW-1185">Reference proteome</keyword>
<reference evidence="17" key="3">
    <citation type="submission" date="2025-08" db="UniProtKB">
        <authorList>
            <consortium name="Ensembl"/>
        </authorList>
    </citation>
    <scope>IDENTIFICATION</scope>
</reference>
<dbReference type="InterPro" id="IPR013783">
    <property type="entry name" value="Ig-like_fold"/>
</dbReference>
<dbReference type="SUPFAM" id="SSF48350">
    <property type="entry name" value="GTPase activation domain, GAP"/>
    <property type="match status" value="1"/>
</dbReference>
<keyword evidence="11" id="KW-0325">Glycoprotein</keyword>
<dbReference type="InterPro" id="IPR015943">
    <property type="entry name" value="WD40/YVTN_repeat-like_dom_sf"/>
</dbReference>
<dbReference type="GeneTree" id="ENSGT01150000286928"/>
<evidence type="ECO:0000256" key="9">
    <source>
        <dbReference type="ARBA" id="ARBA00023157"/>
    </source>
</evidence>
<dbReference type="InterPro" id="IPR002165">
    <property type="entry name" value="Plexin_repeat"/>
</dbReference>
<dbReference type="InterPro" id="IPR013548">
    <property type="entry name" value="Plexin_cytoplasmic_RasGAP_dom"/>
</dbReference>
<dbReference type="FunFam" id="2.60.40.10:FF:000203">
    <property type="entry name" value="Plexin B2"/>
    <property type="match status" value="1"/>
</dbReference>
<dbReference type="InterPro" id="IPR001627">
    <property type="entry name" value="Semap_dom"/>
</dbReference>
<dbReference type="PANTHER" id="PTHR22625:SF9">
    <property type="entry name" value="PLEXIN-B2"/>
    <property type="match status" value="1"/>
</dbReference>
<dbReference type="Gene3D" id="3.10.20.90">
    <property type="entry name" value="Phosphatidylinositol 3-kinase Catalytic Subunit, Chain A, domain 1"/>
    <property type="match status" value="1"/>
</dbReference>
<dbReference type="InterPro" id="IPR002909">
    <property type="entry name" value="IPT_dom"/>
</dbReference>
<dbReference type="FunFam" id="1.10.506.10:FF:000035">
    <property type="entry name" value="Plexin b2a"/>
    <property type="match status" value="1"/>
</dbReference>
<dbReference type="GO" id="GO:0002116">
    <property type="term" value="C:semaphorin receptor complex"/>
    <property type="evidence" value="ECO:0007669"/>
    <property type="project" value="TreeGrafter"/>
</dbReference>
<dbReference type="Pfam" id="PF01437">
    <property type="entry name" value="PSI"/>
    <property type="match status" value="1"/>
</dbReference>
<dbReference type="Pfam" id="PF01403">
    <property type="entry name" value="Sema"/>
    <property type="match status" value="1"/>
</dbReference>
<keyword evidence="6" id="KW-0677">Repeat</keyword>
<keyword evidence="4 14" id="KW-0812">Transmembrane</keyword>